<dbReference type="Proteomes" id="UP001372834">
    <property type="component" value="Unassembled WGS sequence"/>
</dbReference>
<evidence type="ECO:0000313" key="2">
    <source>
        <dbReference type="EMBL" id="KAK6621012.1"/>
    </source>
</evidence>
<gene>
    <name evidence="2" type="ORF">RUM43_011315</name>
</gene>
<name>A0AAN8P8W4_POLSC</name>
<dbReference type="EMBL" id="JAWJWE010000039">
    <property type="protein sequence ID" value="KAK6621012.1"/>
    <property type="molecule type" value="Genomic_DNA"/>
</dbReference>
<feature type="region of interest" description="Disordered" evidence="1">
    <location>
        <begin position="12"/>
        <end position="77"/>
    </location>
</feature>
<reference evidence="2 3" key="1">
    <citation type="submission" date="2023-10" db="EMBL/GenBank/DDBJ databases">
        <title>Genomes of two closely related lineages of the louse Polyplax serrata with different host specificities.</title>
        <authorList>
            <person name="Martinu J."/>
            <person name="Tarabai H."/>
            <person name="Stefka J."/>
            <person name="Hypsa V."/>
        </authorList>
    </citation>
    <scope>NUCLEOTIDE SEQUENCE [LARGE SCALE GENOMIC DNA]</scope>
    <source>
        <strain evidence="2">HR10_N</strain>
    </source>
</reference>
<evidence type="ECO:0000313" key="3">
    <source>
        <dbReference type="Proteomes" id="UP001372834"/>
    </source>
</evidence>
<accession>A0AAN8P8W4</accession>
<evidence type="ECO:0000256" key="1">
    <source>
        <dbReference type="SAM" id="MobiDB-lite"/>
    </source>
</evidence>
<organism evidence="2 3">
    <name type="scientific">Polyplax serrata</name>
    <name type="common">Common mouse louse</name>
    <dbReference type="NCBI Taxonomy" id="468196"/>
    <lineage>
        <taxon>Eukaryota</taxon>
        <taxon>Metazoa</taxon>
        <taxon>Ecdysozoa</taxon>
        <taxon>Arthropoda</taxon>
        <taxon>Hexapoda</taxon>
        <taxon>Insecta</taxon>
        <taxon>Pterygota</taxon>
        <taxon>Neoptera</taxon>
        <taxon>Paraneoptera</taxon>
        <taxon>Psocodea</taxon>
        <taxon>Troctomorpha</taxon>
        <taxon>Phthiraptera</taxon>
        <taxon>Anoplura</taxon>
        <taxon>Polyplacidae</taxon>
        <taxon>Polyplax</taxon>
    </lineage>
</organism>
<comment type="caution">
    <text evidence="2">The sequence shown here is derived from an EMBL/GenBank/DDBJ whole genome shotgun (WGS) entry which is preliminary data.</text>
</comment>
<proteinExistence type="predicted"/>
<sequence length="77" mass="8359">MKRFYSFCCSTGSPVWKPRGPIGFGEATTLPRHKAKSSSTSSDTGSDRHSAPHGHGTTTRPGRGRKSIADVMMHENK</sequence>
<protein>
    <submittedName>
        <fullName evidence="2">Uncharacterized protein</fullName>
    </submittedName>
</protein>
<dbReference type="AlphaFoldDB" id="A0AAN8P8W4"/>